<comment type="caution">
    <text evidence="2">The sequence shown here is derived from an EMBL/GenBank/DDBJ whole genome shotgun (WGS) entry which is preliminary data.</text>
</comment>
<dbReference type="EMBL" id="JAVHJO010000003">
    <property type="protein sequence ID" value="KAK6541814.1"/>
    <property type="molecule type" value="Genomic_DNA"/>
</dbReference>
<evidence type="ECO:0000313" key="3">
    <source>
        <dbReference type="Proteomes" id="UP001365542"/>
    </source>
</evidence>
<proteinExistence type="predicted"/>
<keyword evidence="1" id="KW-1133">Transmembrane helix</keyword>
<keyword evidence="1" id="KW-0812">Transmembrane</keyword>
<name>A0AAV9XKS8_9PEZI</name>
<gene>
    <name evidence="2" type="ORF">TWF694_007595</name>
</gene>
<keyword evidence="1" id="KW-0472">Membrane</keyword>
<dbReference type="Proteomes" id="UP001365542">
    <property type="component" value="Unassembled WGS sequence"/>
</dbReference>
<dbReference type="AlphaFoldDB" id="A0AAV9XKS8"/>
<keyword evidence="3" id="KW-1185">Reference proteome</keyword>
<organism evidence="2 3">
    <name type="scientific">Orbilia ellipsospora</name>
    <dbReference type="NCBI Taxonomy" id="2528407"/>
    <lineage>
        <taxon>Eukaryota</taxon>
        <taxon>Fungi</taxon>
        <taxon>Dikarya</taxon>
        <taxon>Ascomycota</taxon>
        <taxon>Pezizomycotina</taxon>
        <taxon>Orbiliomycetes</taxon>
        <taxon>Orbiliales</taxon>
        <taxon>Orbiliaceae</taxon>
        <taxon>Orbilia</taxon>
    </lineage>
</organism>
<protein>
    <submittedName>
        <fullName evidence="2">Uncharacterized protein</fullName>
    </submittedName>
</protein>
<evidence type="ECO:0000313" key="2">
    <source>
        <dbReference type="EMBL" id="KAK6541814.1"/>
    </source>
</evidence>
<accession>A0AAV9XKS8</accession>
<feature type="transmembrane region" description="Helical" evidence="1">
    <location>
        <begin position="26"/>
        <end position="47"/>
    </location>
</feature>
<evidence type="ECO:0000256" key="1">
    <source>
        <dbReference type="SAM" id="Phobius"/>
    </source>
</evidence>
<sequence length="353" mass="39793">MYTTKEKGHSRQNSMTPLLVKRPLRFLKTPAIIVITLFMFLLGLNLYQLSPSFGNIIGDASVSIYPTGDINDRPLVLYAYKETENARKNALFFITHGLHSAADFIFILNGPTNLTDSIPSSASNIRVIQREDKCFDMGAYGEVLNANDQRLVKRYNKFILLNASVRGPFMPTWSRECWSDAYLARITDTNKLVGMTYNCKPRRQEVHPHIQSMILATDRTGISLLLPILSECFTSHMRAIYAEGNSTRAMWNAGFTATALMTSFSSKENYAHECNHTDVLGGGAYYGMAVHPYETIFMKANRNYGQRVLDRFTEWTDEAGYSSYEVCGRGRNEIPALGGWGRWKEAAVAKIRG</sequence>
<reference evidence="2 3" key="1">
    <citation type="submission" date="2019-10" db="EMBL/GenBank/DDBJ databases">
        <authorList>
            <person name="Palmer J.M."/>
        </authorList>
    </citation>
    <scope>NUCLEOTIDE SEQUENCE [LARGE SCALE GENOMIC DNA]</scope>
    <source>
        <strain evidence="2 3">TWF694</strain>
    </source>
</reference>